<keyword evidence="3" id="KW-1185">Reference proteome</keyword>
<reference evidence="2 3" key="1">
    <citation type="journal article" date="2019" name="Commun. Biol.">
        <title>The bagworm genome reveals a unique fibroin gene that provides high tensile strength.</title>
        <authorList>
            <person name="Kono N."/>
            <person name="Nakamura H."/>
            <person name="Ohtoshi R."/>
            <person name="Tomita M."/>
            <person name="Numata K."/>
            <person name="Arakawa K."/>
        </authorList>
    </citation>
    <scope>NUCLEOTIDE SEQUENCE [LARGE SCALE GENOMIC DNA]</scope>
</reference>
<feature type="compositionally biased region" description="Basic and acidic residues" evidence="1">
    <location>
        <begin position="74"/>
        <end position="84"/>
    </location>
</feature>
<evidence type="ECO:0000313" key="2">
    <source>
        <dbReference type="EMBL" id="GBP21319.1"/>
    </source>
</evidence>
<evidence type="ECO:0000313" key="3">
    <source>
        <dbReference type="Proteomes" id="UP000299102"/>
    </source>
</evidence>
<dbReference type="AlphaFoldDB" id="A0A4C1U4U5"/>
<dbReference type="EMBL" id="BGZK01000127">
    <property type="protein sequence ID" value="GBP21319.1"/>
    <property type="molecule type" value="Genomic_DNA"/>
</dbReference>
<accession>A0A4C1U4U5</accession>
<organism evidence="2 3">
    <name type="scientific">Eumeta variegata</name>
    <name type="common">Bagworm moth</name>
    <name type="synonym">Eumeta japonica</name>
    <dbReference type="NCBI Taxonomy" id="151549"/>
    <lineage>
        <taxon>Eukaryota</taxon>
        <taxon>Metazoa</taxon>
        <taxon>Ecdysozoa</taxon>
        <taxon>Arthropoda</taxon>
        <taxon>Hexapoda</taxon>
        <taxon>Insecta</taxon>
        <taxon>Pterygota</taxon>
        <taxon>Neoptera</taxon>
        <taxon>Endopterygota</taxon>
        <taxon>Lepidoptera</taxon>
        <taxon>Glossata</taxon>
        <taxon>Ditrysia</taxon>
        <taxon>Tineoidea</taxon>
        <taxon>Psychidae</taxon>
        <taxon>Oiketicinae</taxon>
        <taxon>Eumeta</taxon>
    </lineage>
</organism>
<dbReference type="Proteomes" id="UP000299102">
    <property type="component" value="Unassembled WGS sequence"/>
</dbReference>
<comment type="caution">
    <text evidence="2">The sequence shown here is derived from an EMBL/GenBank/DDBJ whole genome shotgun (WGS) entry which is preliminary data.</text>
</comment>
<name>A0A4C1U4U5_EUMVA</name>
<evidence type="ECO:0000256" key="1">
    <source>
        <dbReference type="SAM" id="MobiDB-lite"/>
    </source>
</evidence>
<feature type="region of interest" description="Disordered" evidence="1">
    <location>
        <begin position="47"/>
        <end position="124"/>
    </location>
</feature>
<protein>
    <submittedName>
        <fullName evidence="2">Uncharacterized protein</fullName>
    </submittedName>
</protein>
<sequence>MQTVTSTRVSGVLKLPTLAFAVTSSDAHHAVALYVVDERMRGTAPLYFERSDPPVAESSSPGPPGSRFGGQPYSRDKRAGEPSEKPMNTPEESPVYDLSAVRERASAELSGRKVPRAPLRQRPV</sequence>
<proteinExistence type="predicted"/>
<gene>
    <name evidence="2" type="ORF">EVAR_11715_1</name>
</gene>